<feature type="domain" description="RING-CH-type" evidence="5">
    <location>
        <begin position="223"/>
        <end position="298"/>
    </location>
</feature>
<name>A0ABR2PML0_9ROSI</name>
<dbReference type="Proteomes" id="UP001396334">
    <property type="component" value="Unassembled WGS sequence"/>
</dbReference>
<evidence type="ECO:0000256" key="2">
    <source>
        <dbReference type="ARBA" id="ARBA00022771"/>
    </source>
</evidence>
<feature type="region of interest" description="Disordered" evidence="4">
    <location>
        <begin position="117"/>
        <end position="145"/>
    </location>
</feature>
<organism evidence="6 7">
    <name type="scientific">Hibiscus sabdariffa</name>
    <name type="common">roselle</name>
    <dbReference type="NCBI Taxonomy" id="183260"/>
    <lineage>
        <taxon>Eukaryota</taxon>
        <taxon>Viridiplantae</taxon>
        <taxon>Streptophyta</taxon>
        <taxon>Embryophyta</taxon>
        <taxon>Tracheophyta</taxon>
        <taxon>Spermatophyta</taxon>
        <taxon>Magnoliopsida</taxon>
        <taxon>eudicotyledons</taxon>
        <taxon>Gunneridae</taxon>
        <taxon>Pentapetalae</taxon>
        <taxon>rosids</taxon>
        <taxon>malvids</taxon>
        <taxon>Malvales</taxon>
        <taxon>Malvaceae</taxon>
        <taxon>Malvoideae</taxon>
        <taxon>Hibiscus</taxon>
    </lineage>
</organism>
<keyword evidence="7" id="KW-1185">Reference proteome</keyword>
<dbReference type="Pfam" id="PF12906">
    <property type="entry name" value="RINGv"/>
    <property type="match status" value="1"/>
</dbReference>
<dbReference type="SUPFAM" id="SSF57850">
    <property type="entry name" value="RING/U-box"/>
    <property type="match status" value="1"/>
</dbReference>
<evidence type="ECO:0000313" key="7">
    <source>
        <dbReference type="Proteomes" id="UP001396334"/>
    </source>
</evidence>
<evidence type="ECO:0000256" key="1">
    <source>
        <dbReference type="ARBA" id="ARBA00022723"/>
    </source>
</evidence>
<evidence type="ECO:0000256" key="3">
    <source>
        <dbReference type="ARBA" id="ARBA00022833"/>
    </source>
</evidence>
<evidence type="ECO:0000259" key="5">
    <source>
        <dbReference type="PROSITE" id="PS51292"/>
    </source>
</evidence>
<dbReference type="PROSITE" id="PS51292">
    <property type="entry name" value="ZF_RING_CH"/>
    <property type="match status" value="1"/>
</dbReference>
<gene>
    <name evidence="6" type="ORF">V6N11_063961</name>
</gene>
<dbReference type="EMBL" id="JBBPBN010000056">
    <property type="protein sequence ID" value="KAK8989539.1"/>
    <property type="molecule type" value="Genomic_DNA"/>
</dbReference>
<comment type="caution">
    <text evidence="6">The sequence shown here is derived from an EMBL/GenBank/DDBJ whole genome shotgun (WGS) entry which is preliminary data.</text>
</comment>
<proteinExistence type="predicted"/>
<dbReference type="InterPro" id="IPR011016">
    <property type="entry name" value="Znf_RING-CH"/>
</dbReference>
<protein>
    <recommendedName>
        <fullName evidence="5">RING-CH-type domain-containing protein</fullName>
    </recommendedName>
</protein>
<reference evidence="6 7" key="1">
    <citation type="journal article" date="2024" name="G3 (Bethesda)">
        <title>Genome assembly of Hibiscus sabdariffa L. provides insights into metabolisms of medicinal natural products.</title>
        <authorList>
            <person name="Kim T."/>
        </authorList>
    </citation>
    <scope>NUCLEOTIDE SEQUENCE [LARGE SCALE GENOMIC DNA]</scope>
    <source>
        <strain evidence="6">TK-2024</strain>
        <tissue evidence="6">Old leaves</tissue>
    </source>
</reference>
<dbReference type="InterPro" id="IPR013083">
    <property type="entry name" value="Znf_RING/FYVE/PHD"/>
</dbReference>
<sequence>MDQEKRGDCIGTNENLSQLGGGVNGAVSEAVIVKKSEEKICFDGESLDLRLQNYGLGPCKNQEMDFARGIGLELSWNDLGNSGTSSSLVDGNALKNEERNLGEKNNVVASSEGFVEATGESINEETNESRGVLETPGQVDRGSSGSLDNSVGGFLFETTIVINTLEVACVEGGNGEFEVKDNGLGSSKVSAEGPKIIVAEVEASCVIDIKGSDGGGGQKPSSESWDGEKVCRICHLNSEPSLKSTVSTSTTEVALDLIQLGCGCKDELGSAHGHCAERWFKLKGNRICEICGQTAKNISVTSDNSSVEDWHGQQSMSGVTTFSEQRAGCWRGQPFCNFLMACLARVFNRHLPRQNGIAAGIKLFCIEPLSTRLKL</sequence>
<evidence type="ECO:0000256" key="4">
    <source>
        <dbReference type="SAM" id="MobiDB-lite"/>
    </source>
</evidence>
<dbReference type="PANTHER" id="PTHR46214">
    <property type="entry name" value="ZINC FINGER, RING-CH-TYPE"/>
    <property type="match status" value="1"/>
</dbReference>
<dbReference type="PANTHER" id="PTHR46214:SF8">
    <property type="entry name" value="RING_FYVE_PHD ZINC FINGER SUPERFAMILY PROTEIN"/>
    <property type="match status" value="1"/>
</dbReference>
<keyword evidence="2" id="KW-0863">Zinc-finger</keyword>
<evidence type="ECO:0000313" key="6">
    <source>
        <dbReference type="EMBL" id="KAK8989539.1"/>
    </source>
</evidence>
<keyword evidence="1" id="KW-0479">Metal-binding</keyword>
<keyword evidence="3" id="KW-0862">Zinc</keyword>
<accession>A0ABR2PML0</accession>
<dbReference type="Gene3D" id="3.30.40.10">
    <property type="entry name" value="Zinc/RING finger domain, C3HC4 (zinc finger)"/>
    <property type="match status" value="1"/>
</dbReference>
<dbReference type="SMART" id="SM00744">
    <property type="entry name" value="RINGv"/>
    <property type="match status" value="1"/>
</dbReference>